<dbReference type="STRING" id="224325.AF_0139"/>
<dbReference type="AlphaFoldDB" id="O30098"/>
<keyword evidence="4" id="KW-1185">Reference proteome</keyword>
<dbReference type="SUPFAM" id="SSF46785">
    <property type="entry name" value="Winged helix' DNA-binding domain"/>
    <property type="match status" value="1"/>
</dbReference>
<dbReference type="InterPro" id="IPR036388">
    <property type="entry name" value="WH-like_DNA-bd_sf"/>
</dbReference>
<evidence type="ECO:0000256" key="1">
    <source>
        <dbReference type="SAM" id="Phobius"/>
    </source>
</evidence>
<dbReference type="InterPro" id="IPR055767">
    <property type="entry name" value="DUF7343"/>
</dbReference>
<protein>
    <recommendedName>
        <fullName evidence="2">DUF7343 domain-containing protein</fullName>
    </recommendedName>
</protein>
<gene>
    <name evidence="3" type="ordered locus">AF_0139</name>
</gene>
<dbReference type="InterPro" id="IPR036390">
    <property type="entry name" value="WH_DNA-bd_sf"/>
</dbReference>
<evidence type="ECO:0000259" key="2">
    <source>
        <dbReference type="Pfam" id="PF24034"/>
    </source>
</evidence>
<dbReference type="Pfam" id="PF24034">
    <property type="entry name" value="DUF7343"/>
    <property type="match status" value="1"/>
</dbReference>
<dbReference type="Gene3D" id="1.10.10.10">
    <property type="entry name" value="Winged helix-like DNA-binding domain superfamily/Winged helix DNA-binding domain"/>
    <property type="match status" value="1"/>
</dbReference>
<accession>O30098</accession>
<keyword evidence="1" id="KW-0812">Transmembrane</keyword>
<dbReference type="OrthoDB" id="51606at2157"/>
<dbReference type="EMBL" id="AE000782">
    <property type="protein sequence ID" value="AAB91093.1"/>
    <property type="molecule type" value="Genomic_DNA"/>
</dbReference>
<evidence type="ECO:0000313" key="4">
    <source>
        <dbReference type="Proteomes" id="UP000002199"/>
    </source>
</evidence>
<proteinExistence type="predicted"/>
<keyword evidence="1" id="KW-0472">Membrane</keyword>
<name>O30098_ARCFU</name>
<feature type="domain" description="DUF7343" evidence="2">
    <location>
        <begin position="109"/>
        <end position="166"/>
    </location>
</feature>
<dbReference type="EnsemblBacteria" id="AAB91093">
    <property type="protein sequence ID" value="AAB91093"/>
    <property type="gene ID" value="AF_0139"/>
</dbReference>
<dbReference type="PaxDb" id="224325-AF_0139"/>
<evidence type="ECO:0000313" key="3">
    <source>
        <dbReference type="EMBL" id="AAB91093.1"/>
    </source>
</evidence>
<dbReference type="KEGG" id="afu:AF_0139"/>
<dbReference type="PIR" id="C69267">
    <property type="entry name" value="C69267"/>
</dbReference>
<reference evidence="3 4" key="1">
    <citation type="journal article" date="1997" name="Nature">
        <title>The complete genome sequence of the hyperthermophilic, sulphate-reducing archaeon Archaeoglobus fulgidus.</title>
        <authorList>
            <person name="Klenk H.P."/>
            <person name="Clayton R.A."/>
            <person name="Tomb J."/>
            <person name="White O."/>
            <person name="Nelson K.E."/>
            <person name="Ketchum K.A."/>
            <person name="Dodson R.J."/>
            <person name="Gwinn M."/>
            <person name="Hickey E.K."/>
            <person name="Peterson J.D."/>
            <person name="Richardson D.L."/>
            <person name="Kerlavage A.R."/>
            <person name="Graham D.E."/>
            <person name="Kyrpides N.C."/>
            <person name="Fleischmann R.D."/>
            <person name="Quackenbush J."/>
            <person name="Lee N.H."/>
            <person name="Sutton G.G."/>
            <person name="Gill S."/>
            <person name="Kirkness E.F."/>
            <person name="Dougherty B.A."/>
            <person name="McKenney K."/>
            <person name="Adams M.D."/>
            <person name="Loftus B."/>
            <person name="Peterson S."/>
            <person name="Reich C.I."/>
            <person name="McNeil L.K."/>
            <person name="Badger J.H."/>
            <person name="Glodek A."/>
            <person name="Zhou L."/>
            <person name="Overbeek R."/>
            <person name="Gocayne J.D."/>
            <person name="Weidman J.F."/>
            <person name="McDonald L."/>
            <person name="Utterback T."/>
            <person name="Cotton M.D."/>
            <person name="Spriggs T."/>
            <person name="Artiach P."/>
            <person name="Kaine B.P."/>
            <person name="Sykes S.M."/>
            <person name="Sadow P.W."/>
            <person name="D'Andrea K.P."/>
            <person name="Bowman C."/>
            <person name="Fujii C."/>
            <person name="Garland S.A."/>
            <person name="Mason T.M."/>
            <person name="Olsen G.J."/>
            <person name="Fraser C.M."/>
            <person name="Smith H.O."/>
            <person name="Woese C.R."/>
            <person name="Venter J.C."/>
        </authorList>
    </citation>
    <scope>NUCLEOTIDE SEQUENCE [LARGE SCALE GENOMIC DNA]</scope>
    <source>
        <strain evidence="4">ATCC 49558 / DSM 4304 / JCM 9628 / NBRC 100126 / VC-16</strain>
    </source>
</reference>
<keyword evidence="1" id="KW-1133">Transmembrane helix</keyword>
<dbReference type="Proteomes" id="UP000002199">
    <property type="component" value="Chromosome"/>
</dbReference>
<sequence length="172" mass="19472">MSQEGLRLMKVRSSEAVLLVAGIFLLFLYLSFSPMSHHYMMMGPAYMGILPIIFGMGGLILIFLSAYLILSTQDEKAEVVQEAQTATISEAKERSTTDKLETAMKLLNDDEAMVLKIIAENEGITQDSLRARTDFSNSKMSMIIKKLEEKDLIVREKFGKTFKVYLSEWVKE</sequence>
<feature type="transmembrane region" description="Helical" evidence="1">
    <location>
        <begin position="16"/>
        <end position="33"/>
    </location>
</feature>
<organism evidence="3 4">
    <name type="scientific">Archaeoglobus fulgidus (strain ATCC 49558 / DSM 4304 / JCM 9628 / NBRC 100126 / VC-16)</name>
    <dbReference type="NCBI Taxonomy" id="224325"/>
    <lineage>
        <taxon>Archaea</taxon>
        <taxon>Methanobacteriati</taxon>
        <taxon>Methanobacteriota</taxon>
        <taxon>Archaeoglobi</taxon>
        <taxon>Archaeoglobales</taxon>
        <taxon>Archaeoglobaceae</taxon>
        <taxon>Archaeoglobus</taxon>
    </lineage>
</organism>
<feature type="transmembrane region" description="Helical" evidence="1">
    <location>
        <begin position="45"/>
        <end position="70"/>
    </location>
</feature>
<dbReference type="eggNOG" id="arCOG00396">
    <property type="taxonomic scope" value="Archaea"/>
</dbReference>
<dbReference type="HOGENOM" id="CLU_128025_0_0_2"/>